<feature type="binding site" evidence="6">
    <location>
        <position position="229"/>
    </location>
    <ligand>
        <name>FAD</name>
        <dbReference type="ChEBI" id="CHEBI:57692"/>
    </ligand>
</feature>
<evidence type="ECO:0000256" key="3">
    <source>
        <dbReference type="ARBA" id="ARBA00022630"/>
    </source>
</evidence>
<feature type="binding site" evidence="6">
    <location>
        <position position="446"/>
    </location>
    <ligand>
        <name>substrate</name>
    </ligand>
</feature>
<dbReference type="PIRSF" id="PIRSF000137">
    <property type="entry name" value="Alcohol_oxidase"/>
    <property type="match status" value="1"/>
</dbReference>
<gene>
    <name evidence="9" type="ORF">GGI52_005384</name>
</gene>
<dbReference type="InterPro" id="IPR007867">
    <property type="entry name" value="GMC_OxRtase_C"/>
</dbReference>
<dbReference type="Pfam" id="PF00732">
    <property type="entry name" value="GMC_oxred_N"/>
    <property type="match status" value="1"/>
</dbReference>
<dbReference type="EC" id="1.1.99.1" evidence="9"/>
<comment type="caution">
    <text evidence="9">The sequence shown here is derived from an EMBL/GenBank/DDBJ whole genome shotgun (WGS) entry which is preliminary data.</text>
</comment>
<evidence type="ECO:0000256" key="2">
    <source>
        <dbReference type="ARBA" id="ARBA00010790"/>
    </source>
</evidence>
<dbReference type="PROSITE" id="PS00623">
    <property type="entry name" value="GMC_OXRED_1"/>
    <property type="match status" value="1"/>
</dbReference>
<sequence>MNDTLVNSARRAPLDVIVVGGGSAGAVLARRLSENVRRQVLLLEAGQSFAPGKYPEIVASSDVVGANGNRQFEWGYTSRPGYVEHPIGALRGKVLGGSSAINGAVAIRARATDFQRWSLPGWSYEELLPSFKKLENHSGGASALHGHDGPLPVRQLGSADVTPMQKAFIYATVANGYRMIDDFDGANANGVGPYPMNIVDGVRVNTGMAYLTDEVRARDNLQIRADSLVDKVLFDGKRAVGVQLANGEQLRASEVILSAGSYGSAAILLRSGIGPGDDLRALDIEPVAELPVGQNLADHPFYYNAYAAKPDLIGRQSPAIGAKLWTHSRSAEQGDLDIHITATHLFPHDQSPTQVGFVLAVALTRPLSRGKVTLASRDPSVAPNIDLNFLAEPMDRQRLLDGIRLARRIGATAPLKGLIHSELNPGQGNDSDDALLASVKATLDTYHHPTSTAPMGRPGDAHAVVDLEARVIGVQGLRVVDASIFPDVPSVATNLTVIATAEKIAGLYA</sequence>
<evidence type="ECO:0000256" key="5">
    <source>
        <dbReference type="ARBA" id="ARBA00023002"/>
    </source>
</evidence>
<dbReference type="GO" id="GO:0008812">
    <property type="term" value="F:choline dehydrogenase activity"/>
    <property type="evidence" value="ECO:0007669"/>
    <property type="project" value="UniProtKB-EC"/>
</dbReference>
<dbReference type="Gene3D" id="3.50.50.60">
    <property type="entry name" value="FAD/NAD(P)-binding domain"/>
    <property type="match status" value="1"/>
</dbReference>
<dbReference type="EMBL" id="JACCAT010000001">
    <property type="protein sequence ID" value="NYH12341.1"/>
    <property type="molecule type" value="Genomic_DNA"/>
</dbReference>
<keyword evidence="3 7" id="KW-0285">Flavoprotein</keyword>
<dbReference type="InterPro" id="IPR000172">
    <property type="entry name" value="GMC_OxRdtase_N"/>
</dbReference>
<evidence type="ECO:0000256" key="7">
    <source>
        <dbReference type="RuleBase" id="RU003968"/>
    </source>
</evidence>
<dbReference type="RefSeq" id="WP_179695341.1">
    <property type="nucleotide sequence ID" value="NZ_JACCAT010000001.1"/>
</dbReference>
<dbReference type="SUPFAM" id="SSF51905">
    <property type="entry name" value="FAD/NAD(P)-binding domain"/>
    <property type="match status" value="1"/>
</dbReference>
<evidence type="ECO:0000259" key="8">
    <source>
        <dbReference type="PROSITE" id="PS00623"/>
    </source>
</evidence>
<dbReference type="InterPro" id="IPR012132">
    <property type="entry name" value="GMC_OxRdtase"/>
</dbReference>
<protein>
    <submittedName>
        <fullName evidence="9">Choline dehydrogenase</fullName>
        <ecNumber evidence="9">1.1.99.1</ecNumber>
    </submittedName>
</protein>
<feature type="binding site" evidence="6">
    <location>
        <position position="94"/>
    </location>
    <ligand>
        <name>FAD</name>
        <dbReference type="ChEBI" id="CHEBI:57692"/>
    </ligand>
</feature>
<dbReference type="Proteomes" id="UP000553035">
    <property type="component" value="Unassembled WGS sequence"/>
</dbReference>
<name>A0A7Y9W157_9PSED</name>
<comment type="cofactor">
    <cofactor evidence="1 6">
        <name>FAD</name>
        <dbReference type="ChEBI" id="CHEBI:57692"/>
    </cofactor>
</comment>
<dbReference type="GO" id="GO:0050660">
    <property type="term" value="F:flavin adenine dinucleotide binding"/>
    <property type="evidence" value="ECO:0007669"/>
    <property type="project" value="InterPro"/>
</dbReference>
<evidence type="ECO:0000256" key="1">
    <source>
        <dbReference type="ARBA" id="ARBA00001974"/>
    </source>
</evidence>
<feature type="binding site" evidence="6">
    <location>
        <begin position="102"/>
        <end position="105"/>
    </location>
    <ligand>
        <name>FAD</name>
        <dbReference type="ChEBI" id="CHEBI:57692"/>
    </ligand>
</feature>
<dbReference type="GO" id="GO:0016020">
    <property type="term" value="C:membrane"/>
    <property type="evidence" value="ECO:0007669"/>
    <property type="project" value="TreeGrafter"/>
</dbReference>
<evidence type="ECO:0000256" key="6">
    <source>
        <dbReference type="PIRSR" id="PIRSR000137-2"/>
    </source>
</evidence>
<dbReference type="PANTHER" id="PTHR11552">
    <property type="entry name" value="GLUCOSE-METHANOL-CHOLINE GMC OXIDOREDUCTASE"/>
    <property type="match status" value="1"/>
</dbReference>
<evidence type="ECO:0000256" key="4">
    <source>
        <dbReference type="ARBA" id="ARBA00022827"/>
    </source>
</evidence>
<dbReference type="AlphaFoldDB" id="A0A7Y9W157"/>
<keyword evidence="4 6" id="KW-0274">FAD</keyword>
<evidence type="ECO:0000313" key="10">
    <source>
        <dbReference type="Proteomes" id="UP000553035"/>
    </source>
</evidence>
<dbReference type="Pfam" id="PF05199">
    <property type="entry name" value="GMC_oxred_C"/>
    <property type="match status" value="1"/>
</dbReference>
<accession>A0A7Y9W157</accession>
<dbReference type="GO" id="GO:0019285">
    <property type="term" value="P:glycine betaine biosynthetic process from choline"/>
    <property type="evidence" value="ECO:0007669"/>
    <property type="project" value="TreeGrafter"/>
</dbReference>
<comment type="similarity">
    <text evidence="2 7">Belongs to the GMC oxidoreductase family.</text>
</comment>
<keyword evidence="5 9" id="KW-0560">Oxidoreductase</keyword>
<dbReference type="Gene3D" id="3.30.410.40">
    <property type="match status" value="1"/>
</dbReference>
<dbReference type="SUPFAM" id="SSF54373">
    <property type="entry name" value="FAD-linked reductases, C-terminal domain"/>
    <property type="match status" value="1"/>
</dbReference>
<evidence type="ECO:0000313" key="9">
    <source>
        <dbReference type="EMBL" id="NYH12341.1"/>
    </source>
</evidence>
<dbReference type="PANTHER" id="PTHR11552:SF147">
    <property type="entry name" value="CHOLINE DEHYDROGENASE, MITOCHONDRIAL"/>
    <property type="match status" value="1"/>
</dbReference>
<proteinExistence type="inferred from homology"/>
<feature type="domain" description="Glucose-methanol-choline oxidoreductase N-terminal" evidence="8">
    <location>
        <begin position="92"/>
        <end position="115"/>
    </location>
</feature>
<dbReference type="InterPro" id="IPR036188">
    <property type="entry name" value="FAD/NAD-bd_sf"/>
</dbReference>
<reference evidence="9 10" key="1">
    <citation type="submission" date="2020-07" db="EMBL/GenBank/DDBJ databases">
        <title>Exploring microbial biodiversity for novel pathways involved in the catabolism of aromatic compounds derived from lignin.</title>
        <authorList>
            <person name="Elkins J."/>
        </authorList>
    </citation>
    <scope>NUCLEOTIDE SEQUENCE [LARGE SCALE GENOMIC DNA]</scope>
    <source>
        <strain evidence="9 10">VanB</strain>
    </source>
</reference>
<organism evidence="9 10">
    <name type="scientific">Pseudomonas moraviensis</name>
    <dbReference type="NCBI Taxonomy" id="321662"/>
    <lineage>
        <taxon>Bacteria</taxon>
        <taxon>Pseudomonadati</taxon>
        <taxon>Pseudomonadota</taxon>
        <taxon>Gammaproteobacteria</taxon>
        <taxon>Pseudomonadales</taxon>
        <taxon>Pseudomonadaceae</taxon>
        <taxon>Pseudomonas</taxon>
    </lineage>
</organism>